<evidence type="ECO:0000256" key="23">
    <source>
        <dbReference type="ARBA" id="ARBA00047482"/>
    </source>
</evidence>
<feature type="compositionally biased region" description="Polar residues" evidence="32">
    <location>
        <begin position="614"/>
        <end position="624"/>
    </location>
</feature>
<keyword evidence="12" id="KW-0442">Lipid degradation</keyword>
<keyword evidence="5" id="KW-1003">Cell membrane</keyword>
<dbReference type="Gene3D" id="3.30.1360.180">
    <property type="match status" value="1"/>
</dbReference>
<feature type="region of interest" description="Disordered" evidence="32">
    <location>
        <begin position="614"/>
        <end position="634"/>
    </location>
</feature>
<evidence type="ECO:0000256" key="25">
    <source>
        <dbReference type="ARBA" id="ARBA00047600"/>
    </source>
</evidence>
<evidence type="ECO:0000256" key="32">
    <source>
        <dbReference type="SAM" id="MobiDB-lite"/>
    </source>
</evidence>
<evidence type="ECO:0000256" key="2">
    <source>
        <dbReference type="ARBA" id="ARBA00004609"/>
    </source>
</evidence>
<evidence type="ECO:0000256" key="7">
    <source>
        <dbReference type="ARBA" id="ARBA00022622"/>
    </source>
</evidence>
<evidence type="ECO:0000256" key="14">
    <source>
        <dbReference type="ARBA" id="ARBA00023136"/>
    </source>
</evidence>
<dbReference type="Pfam" id="PF01663">
    <property type="entry name" value="Phosphodiest"/>
    <property type="match status" value="1"/>
</dbReference>
<keyword evidence="9" id="KW-0732">Signal</keyword>
<evidence type="ECO:0000256" key="1">
    <source>
        <dbReference type="ARBA" id="ARBA00001947"/>
    </source>
</evidence>
<evidence type="ECO:0000256" key="30">
    <source>
        <dbReference type="ARBA" id="ARBA00049092"/>
    </source>
</evidence>
<evidence type="ECO:0000256" key="27">
    <source>
        <dbReference type="ARBA" id="ARBA00048209"/>
    </source>
</evidence>
<organism evidence="33 34">
    <name type="scientific">Romanomermis culicivorax</name>
    <name type="common">Nematode worm</name>
    <dbReference type="NCBI Taxonomy" id="13658"/>
    <lineage>
        <taxon>Eukaryota</taxon>
        <taxon>Metazoa</taxon>
        <taxon>Ecdysozoa</taxon>
        <taxon>Nematoda</taxon>
        <taxon>Enoplea</taxon>
        <taxon>Dorylaimia</taxon>
        <taxon>Mermithida</taxon>
        <taxon>Mermithoidea</taxon>
        <taxon>Mermithidae</taxon>
        <taxon>Romanomermis</taxon>
    </lineage>
</organism>
<keyword evidence="8" id="KW-0479">Metal-binding</keyword>
<comment type="catalytic activity">
    <reaction evidence="31">
        <text>1-(5Z,8Z,11Z,14Z-eicosatetraenoyl)-sn-glycero-3-phosphocholine + H2O = 1-(5Z,8Z,11Z,14Z-eicosatetraenoyl)-sn-glycerol + phosphocholine + H(+)</text>
        <dbReference type="Rhea" id="RHEA:41003"/>
        <dbReference type="ChEBI" id="CHEBI:15377"/>
        <dbReference type="ChEBI" id="CHEBI:15378"/>
        <dbReference type="ChEBI" id="CHEBI:34071"/>
        <dbReference type="ChEBI" id="CHEBI:74344"/>
        <dbReference type="ChEBI" id="CHEBI:295975"/>
    </reaction>
    <physiologicalReaction direction="left-to-right" evidence="31">
        <dbReference type="Rhea" id="RHEA:41004"/>
    </physiologicalReaction>
</comment>
<evidence type="ECO:0000256" key="26">
    <source>
        <dbReference type="ARBA" id="ARBA00047779"/>
    </source>
</evidence>
<dbReference type="Proteomes" id="UP000887565">
    <property type="component" value="Unplaced"/>
</dbReference>
<keyword evidence="16" id="KW-0325">Glycoprotein</keyword>
<comment type="catalytic activity">
    <reaction evidence="23">
        <text>glycero-2-phosphocholine + H2O = phosphocholine + glycerol + H(+)</text>
        <dbReference type="Rhea" id="RHEA:61684"/>
        <dbReference type="ChEBI" id="CHEBI:15377"/>
        <dbReference type="ChEBI" id="CHEBI:15378"/>
        <dbReference type="ChEBI" id="CHEBI:17754"/>
        <dbReference type="ChEBI" id="CHEBI:144950"/>
        <dbReference type="ChEBI" id="CHEBI:295975"/>
    </reaction>
    <physiologicalReaction direction="left-to-right" evidence="23">
        <dbReference type="Rhea" id="RHEA:61685"/>
    </physiologicalReaction>
</comment>
<keyword evidence="17" id="KW-0449">Lipoprotein</keyword>
<comment type="catalytic activity">
    <reaction evidence="27">
        <text>1-hexadecanoyl-sn-glycero-3-phosphocholine + H2O = 1-hexadecanoyl-sn-glycerol + phosphocholine + H(+)</text>
        <dbReference type="Rhea" id="RHEA:41119"/>
        <dbReference type="ChEBI" id="CHEBI:15377"/>
        <dbReference type="ChEBI" id="CHEBI:15378"/>
        <dbReference type="ChEBI" id="CHEBI:72998"/>
        <dbReference type="ChEBI" id="CHEBI:75542"/>
        <dbReference type="ChEBI" id="CHEBI:295975"/>
    </reaction>
    <physiologicalReaction direction="left-to-right" evidence="27">
        <dbReference type="Rhea" id="RHEA:41120"/>
    </physiologicalReaction>
</comment>
<dbReference type="WBParaSite" id="nRc.2.0.1.t19373-RA">
    <property type="protein sequence ID" value="nRc.2.0.1.t19373-RA"/>
    <property type="gene ID" value="nRc.2.0.1.g19373"/>
</dbReference>
<comment type="cofactor">
    <cofactor evidence="1">
        <name>Zn(2+)</name>
        <dbReference type="ChEBI" id="CHEBI:29105"/>
    </cofactor>
</comment>
<comment type="catalytic activity">
    <reaction evidence="25">
        <text>a 1-acyl-sn-glycero-3-phosphocholine + H2O = a 1-acyl-sn-glycerol + phosphocholine + H(+)</text>
        <dbReference type="Rhea" id="RHEA:44720"/>
        <dbReference type="ChEBI" id="CHEBI:15377"/>
        <dbReference type="ChEBI" id="CHEBI:15378"/>
        <dbReference type="ChEBI" id="CHEBI:58168"/>
        <dbReference type="ChEBI" id="CHEBI:64683"/>
        <dbReference type="ChEBI" id="CHEBI:295975"/>
    </reaction>
    <physiologicalReaction direction="left-to-right" evidence="25">
        <dbReference type="Rhea" id="RHEA:44721"/>
    </physiologicalReaction>
</comment>
<comment type="catalytic activity">
    <reaction evidence="29">
        <text>sn-glycerol 3-phosphocholine + H2O = phosphocholine + glycerol + H(+)</text>
        <dbReference type="Rhea" id="RHEA:19545"/>
        <dbReference type="ChEBI" id="CHEBI:15377"/>
        <dbReference type="ChEBI" id="CHEBI:15378"/>
        <dbReference type="ChEBI" id="CHEBI:16870"/>
        <dbReference type="ChEBI" id="CHEBI:17754"/>
        <dbReference type="ChEBI" id="CHEBI:295975"/>
        <dbReference type="EC" id="3.1.4.38"/>
    </reaction>
    <physiologicalReaction direction="left-to-right" evidence="29">
        <dbReference type="Rhea" id="RHEA:19546"/>
    </physiologicalReaction>
</comment>
<evidence type="ECO:0000313" key="33">
    <source>
        <dbReference type="Proteomes" id="UP000887565"/>
    </source>
</evidence>
<comment type="function">
    <text evidence="20">Choline-specific glycerophosphodiesterase that hydrolyzes glycerophosphocholine (GPC) and lysophosphatidylcholine (LPC) and contributes to supplying choline to the cells. Has a preference for LPC with short (12:0 and 14:0) or polyunsaturated (18:2 and 20:4) fatty acids. In vitro, hydrolyzes only choline-containing lysophospholipids, such as sphingosylphosphorylcholine (SPC), platelet-activating factor (PAF) and lysoPAF, but not other lysophospholipids.</text>
</comment>
<keyword evidence="33" id="KW-1185">Reference proteome</keyword>
<evidence type="ECO:0000256" key="3">
    <source>
        <dbReference type="ARBA" id="ARBA00010594"/>
    </source>
</evidence>
<comment type="catalytic activity">
    <reaction evidence="22">
        <text>1-(9Z-octadecenoyl)-sn-glycero-3-phosphocholine + H2O = 1-(9Z-octadecenoyl)-sn-glycerol + phosphocholine + H(+)</text>
        <dbReference type="Rhea" id="RHEA:41091"/>
        <dbReference type="ChEBI" id="CHEBI:15377"/>
        <dbReference type="ChEBI" id="CHEBI:15378"/>
        <dbReference type="ChEBI" id="CHEBI:28610"/>
        <dbReference type="ChEBI" id="CHEBI:75757"/>
        <dbReference type="ChEBI" id="CHEBI:295975"/>
    </reaction>
    <physiologicalReaction direction="left-to-right" evidence="22">
        <dbReference type="Rhea" id="RHEA:41092"/>
    </physiologicalReaction>
</comment>
<dbReference type="AlphaFoldDB" id="A0A915J0B2"/>
<dbReference type="GO" id="GO:0005886">
    <property type="term" value="C:plasma membrane"/>
    <property type="evidence" value="ECO:0007669"/>
    <property type="project" value="UniProtKB-SubCell"/>
</dbReference>
<protein>
    <recommendedName>
        <fullName evidence="4">glycerophosphocholine cholinephosphodiesterase</fullName>
        <ecNumber evidence="4">3.1.4.38</ecNumber>
    </recommendedName>
    <alternativeName>
        <fullName evidence="19">Choline-specific glycerophosphodiester phosphodiesterase</fullName>
    </alternativeName>
    <alternativeName>
        <fullName evidence="18">Ectonucleotide pyrophosphatase/phosphodiesterase family member 6</fullName>
    </alternativeName>
</protein>
<keyword evidence="6" id="KW-0597">Phosphoprotein</keyword>
<keyword evidence="11" id="KW-0862">Zinc</keyword>
<keyword evidence="7" id="KW-0336">GPI-anchor</keyword>
<comment type="catalytic activity">
    <reaction evidence="26">
        <text>1-tetradecanoyl-sn-glycero-3-phosphocholine + H2O = 1-tetradecanoyl-sn-glycerol + phosphocholine + H(+)</text>
        <dbReference type="Rhea" id="RHEA:40999"/>
        <dbReference type="ChEBI" id="CHEBI:15377"/>
        <dbReference type="ChEBI" id="CHEBI:15378"/>
        <dbReference type="ChEBI" id="CHEBI:64489"/>
        <dbReference type="ChEBI" id="CHEBI:75536"/>
        <dbReference type="ChEBI" id="CHEBI:295975"/>
    </reaction>
    <physiologicalReaction direction="left-to-right" evidence="26">
        <dbReference type="Rhea" id="RHEA:41000"/>
    </physiologicalReaction>
</comment>
<dbReference type="GO" id="GO:0047390">
    <property type="term" value="F:glycerophosphocholine cholinephosphodiesterase activity"/>
    <property type="evidence" value="ECO:0007669"/>
    <property type="project" value="UniProtKB-EC"/>
</dbReference>
<dbReference type="GO" id="GO:0098552">
    <property type="term" value="C:side of membrane"/>
    <property type="evidence" value="ECO:0007669"/>
    <property type="project" value="UniProtKB-KW"/>
</dbReference>
<name>A0A915J0B2_ROMCU</name>
<keyword evidence="15" id="KW-1015">Disulfide bond</keyword>
<dbReference type="InterPro" id="IPR017850">
    <property type="entry name" value="Alkaline_phosphatase_core_sf"/>
</dbReference>
<dbReference type="GO" id="GO:0046872">
    <property type="term" value="F:metal ion binding"/>
    <property type="evidence" value="ECO:0007669"/>
    <property type="project" value="UniProtKB-KW"/>
</dbReference>
<dbReference type="PANTHER" id="PTHR10151">
    <property type="entry name" value="ECTONUCLEOTIDE PYROPHOSPHATASE/PHOSPHODIESTERASE"/>
    <property type="match status" value="1"/>
</dbReference>
<comment type="catalytic activity">
    <reaction evidence="21">
        <text>1-dodecanoyl-sn-glycero-3-phosphocholine + H2O = 1-dodecanoyl-sn-glycerol + phosphocholine + H(+)</text>
        <dbReference type="Rhea" id="RHEA:41127"/>
        <dbReference type="ChEBI" id="CHEBI:15377"/>
        <dbReference type="ChEBI" id="CHEBI:15378"/>
        <dbReference type="ChEBI" id="CHEBI:74966"/>
        <dbReference type="ChEBI" id="CHEBI:75529"/>
        <dbReference type="ChEBI" id="CHEBI:295975"/>
    </reaction>
    <physiologicalReaction direction="left-to-right" evidence="21">
        <dbReference type="Rhea" id="RHEA:41128"/>
    </physiologicalReaction>
</comment>
<evidence type="ECO:0000256" key="15">
    <source>
        <dbReference type="ARBA" id="ARBA00023157"/>
    </source>
</evidence>
<comment type="subcellular location">
    <subcellularLocation>
        <location evidence="2">Cell membrane</location>
        <topology evidence="2">Lipid-anchor</topology>
        <topology evidence="2">GPI-anchor</topology>
    </subcellularLocation>
</comment>
<evidence type="ECO:0000256" key="12">
    <source>
        <dbReference type="ARBA" id="ARBA00022963"/>
    </source>
</evidence>
<evidence type="ECO:0000256" key="29">
    <source>
        <dbReference type="ARBA" id="ARBA00048703"/>
    </source>
</evidence>
<evidence type="ECO:0000256" key="8">
    <source>
        <dbReference type="ARBA" id="ARBA00022723"/>
    </source>
</evidence>
<proteinExistence type="inferred from homology"/>
<comment type="catalytic activity">
    <reaction evidence="24">
        <text>a 1-O-alkyl-sn-glycero-3-phosphocholine + H2O = a 1-O-alkyl-sn-glycerol + phosphocholine + H(+)</text>
        <dbReference type="Rhea" id="RHEA:36083"/>
        <dbReference type="ChEBI" id="CHEBI:15377"/>
        <dbReference type="ChEBI" id="CHEBI:15378"/>
        <dbReference type="ChEBI" id="CHEBI:15850"/>
        <dbReference type="ChEBI" id="CHEBI:30909"/>
        <dbReference type="ChEBI" id="CHEBI:295975"/>
    </reaction>
    <physiologicalReaction direction="left-to-right" evidence="24">
        <dbReference type="Rhea" id="RHEA:36084"/>
    </physiologicalReaction>
</comment>
<evidence type="ECO:0000256" key="6">
    <source>
        <dbReference type="ARBA" id="ARBA00022553"/>
    </source>
</evidence>
<comment type="similarity">
    <text evidence="3">Belongs to the nucleotide pyrophosphatase/phosphodiesterase family.</text>
</comment>
<reference evidence="34" key="1">
    <citation type="submission" date="2022-11" db="UniProtKB">
        <authorList>
            <consortium name="WormBaseParasite"/>
        </authorList>
    </citation>
    <scope>IDENTIFICATION</scope>
</reference>
<keyword evidence="14" id="KW-0472">Membrane</keyword>
<comment type="catalytic activity">
    <reaction evidence="30">
        <text>1-(9Z,12Z)-octadecadienoyl-sn-glycero-3-phosphocholine + H2O = 1-(9Z,12Z-octadecadienoyl)-sn-glycerol + phosphocholine + H(+)</text>
        <dbReference type="Rhea" id="RHEA:41115"/>
        <dbReference type="ChEBI" id="CHEBI:15377"/>
        <dbReference type="ChEBI" id="CHEBI:15378"/>
        <dbReference type="ChEBI" id="CHEBI:28733"/>
        <dbReference type="ChEBI" id="CHEBI:75561"/>
        <dbReference type="ChEBI" id="CHEBI:295975"/>
    </reaction>
    <physiologicalReaction direction="left-to-right" evidence="30">
        <dbReference type="Rhea" id="RHEA:41116"/>
    </physiologicalReaction>
</comment>
<evidence type="ECO:0000313" key="34">
    <source>
        <dbReference type="WBParaSite" id="nRc.2.0.1.t19373-RA"/>
    </source>
</evidence>
<evidence type="ECO:0000256" key="11">
    <source>
        <dbReference type="ARBA" id="ARBA00022833"/>
    </source>
</evidence>
<evidence type="ECO:0000256" key="18">
    <source>
        <dbReference type="ARBA" id="ARBA00031167"/>
    </source>
</evidence>
<evidence type="ECO:0000256" key="22">
    <source>
        <dbReference type="ARBA" id="ARBA00047322"/>
    </source>
</evidence>
<keyword evidence="10" id="KW-0378">Hydrolase</keyword>
<evidence type="ECO:0000256" key="19">
    <source>
        <dbReference type="ARBA" id="ARBA00032556"/>
    </source>
</evidence>
<dbReference type="SUPFAM" id="SSF53649">
    <property type="entry name" value="Alkaline phosphatase-like"/>
    <property type="match status" value="1"/>
</dbReference>
<dbReference type="PANTHER" id="PTHR10151:SF66">
    <property type="entry name" value="GLYCEROPHOSPHOCHOLINE CHOLINEPHOSPHODIESTERASE ENPP6"/>
    <property type="match status" value="1"/>
</dbReference>
<dbReference type="GO" id="GO:0016042">
    <property type="term" value="P:lipid catabolic process"/>
    <property type="evidence" value="ECO:0007669"/>
    <property type="project" value="UniProtKB-KW"/>
</dbReference>
<accession>A0A915J0B2</accession>
<sequence>MEPHFPTSTFPSYASLVTGVYPENHGIIGDYMFDQNAGEYFVKGTISDRSKSTWFKGTPLWETAKKQVRFSPFSVEMHTLYSNPQDKNISLYWWPGCDSTGMAIDKKLCSHDGTSPSLERAKLAVGEILEKFTENSLDGALVHVDEVDFYGQFDGLGYWYRKSIEHVDSFLRHIKQSQDKTLLHHFVESRLSDLKLTDTVSHIIISPYGISWPSTPSNIIVLSTYVPEMGSYFSNFFGGSYLLIYVPKDKFSGVYKRLAAAHNHLKVYSKWNAPARWRLGIGDHVPSLIVVADPGWIVVMKNYEFQSIDLIDIYQLLAFSMGLSPEVNRGNIKNIEHLLILEDQEGITYPVTESYSMTGRPLENAKGDTFFLVSDNVSGTTRIQHVDTANILPIAIHNPSLLLSNDTVVQQEESEFLTVEPSKKVANDTSIQSADVSPEINLTIFDASSSLTVNPTVDVRQDQIKISALKFVIIDLKTGNLYESEKISTISANVDEILLNNTVTNIRETLYLGETSTPFEHEISNASGYDSLSTLISENDDLSIRTVPNITEKLIAESSDRIMRKLDGTSYSETLESWNTSFIYDHGYFNETQNFSAPIKIGDTTDTFSPQFQNVSSTSVSETPTFPGEDNDEKAKTTNSLITVASDYASAWSEKIGFWFKRHFIL</sequence>
<evidence type="ECO:0000256" key="10">
    <source>
        <dbReference type="ARBA" id="ARBA00022801"/>
    </source>
</evidence>
<evidence type="ECO:0000256" key="13">
    <source>
        <dbReference type="ARBA" id="ARBA00023098"/>
    </source>
</evidence>
<evidence type="ECO:0000256" key="21">
    <source>
        <dbReference type="ARBA" id="ARBA00047290"/>
    </source>
</evidence>
<evidence type="ECO:0000256" key="31">
    <source>
        <dbReference type="ARBA" id="ARBA00049320"/>
    </source>
</evidence>
<keyword evidence="13" id="KW-0443">Lipid metabolism</keyword>
<dbReference type="Gene3D" id="3.40.720.10">
    <property type="entry name" value="Alkaline Phosphatase, subunit A"/>
    <property type="match status" value="1"/>
</dbReference>
<comment type="catalytic activity">
    <reaction evidence="28">
        <text>sphing-4-enine-phosphocholine + H2O = sphing-4-enine + phosphocholine + H(+)</text>
        <dbReference type="Rhea" id="RHEA:41095"/>
        <dbReference type="ChEBI" id="CHEBI:15377"/>
        <dbReference type="ChEBI" id="CHEBI:15378"/>
        <dbReference type="ChEBI" id="CHEBI:57756"/>
        <dbReference type="ChEBI" id="CHEBI:58906"/>
        <dbReference type="ChEBI" id="CHEBI:295975"/>
    </reaction>
    <physiologicalReaction direction="left-to-right" evidence="28">
        <dbReference type="Rhea" id="RHEA:41096"/>
    </physiologicalReaction>
</comment>
<evidence type="ECO:0000256" key="20">
    <source>
        <dbReference type="ARBA" id="ARBA00046203"/>
    </source>
</evidence>
<dbReference type="EC" id="3.1.4.38" evidence="4"/>
<dbReference type="InterPro" id="IPR002591">
    <property type="entry name" value="Phosphodiest/P_Trfase"/>
</dbReference>
<evidence type="ECO:0000256" key="24">
    <source>
        <dbReference type="ARBA" id="ARBA00047494"/>
    </source>
</evidence>
<evidence type="ECO:0000256" key="16">
    <source>
        <dbReference type="ARBA" id="ARBA00023180"/>
    </source>
</evidence>
<evidence type="ECO:0000256" key="4">
    <source>
        <dbReference type="ARBA" id="ARBA00012318"/>
    </source>
</evidence>
<evidence type="ECO:0000256" key="9">
    <source>
        <dbReference type="ARBA" id="ARBA00022729"/>
    </source>
</evidence>
<evidence type="ECO:0000256" key="28">
    <source>
        <dbReference type="ARBA" id="ARBA00048234"/>
    </source>
</evidence>
<evidence type="ECO:0000256" key="5">
    <source>
        <dbReference type="ARBA" id="ARBA00022475"/>
    </source>
</evidence>
<evidence type="ECO:0000256" key="17">
    <source>
        <dbReference type="ARBA" id="ARBA00023288"/>
    </source>
</evidence>